<comment type="pathway">
    <text evidence="3 4">Cofactor biosynthesis; coenzyme A biosynthesis; CoA from (R)-pantothenate: step 2/5.</text>
</comment>
<evidence type="ECO:0000256" key="1">
    <source>
        <dbReference type="ARBA" id="ARBA00022793"/>
    </source>
</evidence>
<feature type="binding site" evidence="3">
    <location>
        <position position="282"/>
    </location>
    <ligand>
        <name>CTP</name>
        <dbReference type="ChEBI" id="CHEBI:37563"/>
    </ligand>
</feature>
<dbReference type="AlphaFoldDB" id="C5CGE7"/>
<comment type="function">
    <text evidence="4">Catalyzes two steps in the biosynthesis of coenzyme A. In the first step cysteine is conjugated to 4'-phosphopantothenate to form 4-phosphopantothenoylcysteine, in the latter compound is decarboxylated to form 4'-phosphopantotheine.</text>
</comment>
<dbReference type="InterPro" id="IPR035929">
    <property type="entry name" value="CoaB-like_sf"/>
</dbReference>
<dbReference type="PANTHER" id="PTHR14359">
    <property type="entry name" value="HOMO-OLIGOMERIC FLAVIN CONTAINING CYS DECARBOXYLASE FAMILY"/>
    <property type="match status" value="1"/>
</dbReference>
<reference evidence="7 8" key="2">
    <citation type="journal article" date="2011" name="J. Bacteriol.">
        <title>Genome Sequence of Kosmotoga olearia Strain TBF 19.5.1, a Thermophilic Bacterium with a Wide Growth Temperature Range, Isolated from the Troll B Oil Platform in the North Sea.</title>
        <authorList>
            <person name="Swithers K.S."/>
            <person name="Dipippo J.L."/>
            <person name="Bruce D.C."/>
            <person name="Detter C."/>
            <person name="Tapia R."/>
            <person name="Han S."/>
            <person name="Goodwin L.A."/>
            <person name="Han J."/>
            <person name="Woyke T."/>
            <person name="Pitluck S."/>
            <person name="Pennacchio L."/>
            <person name="Nolan M."/>
            <person name="Mikhailova N."/>
            <person name="Land M.L."/>
            <person name="Nesbo C.L."/>
            <person name="Gogarten J.P."/>
            <person name="Noll K.M."/>
        </authorList>
    </citation>
    <scope>NUCLEOTIDE SEQUENCE [LARGE SCALE GENOMIC DNA]</scope>
    <source>
        <strain evidence="8">ATCC BAA-1733 / DSM 21960 / TBF 19.5.1</strain>
    </source>
</reference>
<evidence type="ECO:0000256" key="2">
    <source>
        <dbReference type="ARBA" id="ARBA00023239"/>
    </source>
</evidence>
<evidence type="ECO:0000313" key="8">
    <source>
        <dbReference type="Proteomes" id="UP000002382"/>
    </source>
</evidence>
<organism evidence="7 8">
    <name type="scientific">Kosmotoga olearia (strain ATCC BAA-1733 / DSM 21960 / TBF 19.5.1)</name>
    <dbReference type="NCBI Taxonomy" id="521045"/>
    <lineage>
        <taxon>Bacteria</taxon>
        <taxon>Thermotogati</taxon>
        <taxon>Thermotogota</taxon>
        <taxon>Thermotogae</taxon>
        <taxon>Kosmotogales</taxon>
        <taxon>Kosmotogaceae</taxon>
        <taxon>Kosmotoga</taxon>
    </lineage>
</organism>
<feature type="binding site" evidence="3">
    <location>
        <position position="292"/>
    </location>
    <ligand>
        <name>CTP</name>
        <dbReference type="ChEBI" id="CHEBI:37563"/>
    </ligand>
</feature>
<dbReference type="GO" id="GO:0046872">
    <property type="term" value="F:metal ion binding"/>
    <property type="evidence" value="ECO:0007669"/>
    <property type="project" value="UniProtKB-KW"/>
</dbReference>
<dbReference type="Pfam" id="PF04127">
    <property type="entry name" value="DFP"/>
    <property type="match status" value="1"/>
</dbReference>
<gene>
    <name evidence="3" type="primary">coaBC</name>
    <name evidence="7" type="ordered locus">Kole_1846</name>
</gene>
<dbReference type="InterPro" id="IPR003382">
    <property type="entry name" value="Flavoprotein"/>
</dbReference>
<dbReference type="GO" id="GO:0004632">
    <property type="term" value="F:phosphopantothenate--cysteine ligase activity"/>
    <property type="evidence" value="ECO:0007669"/>
    <property type="project" value="UniProtKB-UniRule"/>
</dbReference>
<dbReference type="STRING" id="521045.Kole_1846"/>
<comment type="catalytic activity">
    <reaction evidence="3 4">
        <text>N-[(R)-4-phosphopantothenoyl]-L-cysteine + H(+) = (R)-4'-phosphopantetheine + CO2</text>
        <dbReference type="Rhea" id="RHEA:16793"/>
        <dbReference type="ChEBI" id="CHEBI:15378"/>
        <dbReference type="ChEBI" id="CHEBI:16526"/>
        <dbReference type="ChEBI" id="CHEBI:59458"/>
        <dbReference type="ChEBI" id="CHEBI:61723"/>
        <dbReference type="EC" id="4.1.1.36"/>
    </reaction>
</comment>
<dbReference type="EC" id="4.1.1.36" evidence="3"/>
<keyword evidence="3" id="KW-0460">Magnesium</keyword>
<feature type="region of interest" description="Phosphopantothenoylcysteine decarboxylase" evidence="3">
    <location>
        <begin position="1"/>
        <end position="193"/>
    </location>
</feature>
<feature type="region of interest" description="Phosphopantothenate--cysteine ligase" evidence="3">
    <location>
        <begin position="194"/>
        <end position="403"/>
    </location>
</feature>
<keyword evidence="2 3" id="KW-0456">Lyase</keyword>
<dbReference type="HOGENOM" id="CLU_033319_0_1_0"/>
<dbReference type="eggNOG" id="COG0452">
    <property type="taxonomic scope" value="Bacteria"/>
</dbReference>
<feature type="domain" description="Flavoprotein" evidence="5">
    <location>
        <begin position="10"/>
        <end position="179"/>
    </location>
</feature>
<sequence>MMESRFLKGKNILLGISSGIAIYKAVDLVSKLRKLGANLAIIMTPEAQGMISGVVFSAVGNCPVYTDLNAVEKGWIPHTELSRWADTLIIAPATANTLAKIAHGIADNLLLSTVLAYNGNRKLLVPTMNTRMFENVTTQRNIAILKNNGWYFIEPEEGHLACGETGKGRYPDNDKIIEELAFLLSPKPLSGKKAVVTAGPTREYIDTVRFITNRSSGKMGYAIARALRYMGAELVLISGPTNLTPPYGIKVINVVSASEMAEATITEVKKADLLVMTAAVADYTPEKTLSAKLKKSNKPLQLNLKRTKDILSSLDKSNGKIFVGFSAEDSQVFERSQEKLKKKGLNMIIFNDISRKDIGFESELNEVGIIYDSGDFEMLPQMSKAELAYEIVKRITDRYFKEH</sequence>
<dbReference type="UniPathway" id="UPA00241">
    <property type="reaction ID" value="UER00353"/>
</dbReference>
<comment type="cofactor">
    <cofactor evidence="3">
        <name>Mg(2+)</name>
        <dbReference type="ChEBI" id="CHEBI:18420"/>
    </cofactor>
</comment>
<evidence type="ECO:0000259" key="6">
    <source>
        <dbReference type="Pfam" id="PF04127"/>
    </source>
</evidence>
<keyword evidence="3 4" id="KW-0285">Flavoprotein</keyword>
<comment type="caution">
    <text evidence="3">Lacks conserved residue(s) required for the propagation of feature annotation.</text>
</comment>
<dbReference type="EMBL" id="CP001634">
    <property type="protein sequence ID" value="ACR80528.1"/>
    <property type="molecule type" value="Genomic_DNA"/>
</dbReference>
<keyword evidence="3" id="KW-0479">Metal-binding</keyword>
<evidence type="ECO:0000313" key="7">
    <source>
        <dbReference type="EMBL" id="ACR80528.1"/>
    </source>
</evidence>
<dbReference type="RefSeq" id="WP_015869171.1">
    <property type="nucleotide sequence ID" value="NC_012785.1"/>
</dbReference>
<feature type="domain" description="DNA/pantothenate metabolism flavoprotein C-terminal" evidence="6">
    <location>
        <begin position="189"/>
        <end position="397"/>
    </location>
</feature>
<evidence type="ECO:0000256" key="3">
    <source>
        <dbReference type="HAMAP-Rule" id="MF_02225"/>
    </source>
</evidence>
<dbReference type="EC" id="6.3.2.5" evidence="3"/>
<feature type="binding site" evidence="3">
    <location>
        <position position="325"/>
    </location>
    <ligand>
        <name>CTP</name>
        <dbReference type="ChEBI" id="CHEBI:37563"/>
    </ligand>
</feature>
<name>C5CGE7_KOSOT</name>
<feature type="binding site" evidence="3">
    <location>
        <position position="339"/>
    </location>
    <ligand>
        <name>CTP</name>
        <dbReference type="ChEBI" id="CHEBI:37563"/>
    </ligand>
</feature>
<dbReference type="GO" id="GO:0010181">
    <property type="term" value="F:FMN binding"/>
    <property type="evidence" value="ECO:0007669"/>
    <property type="project" value="UniProtKB-UniRule"/>
</dbReference>
<evidence type="ECO:0000256" key="4">
    <source>
        <dbReference type="RuleBase" id="RU364078"/>
    </source>
</evidence>
<keyword evidence="1 3" id="KW-0210">Decarboxylase</keyword>
<dbReference type="Pfam" id="PF02441">
    <property type="entry name" value="Flavoprotein"/>
    <property type="match status" value="1"/>
</dbReference>
<reference evidence="7 8" key="1">
    <citation type="submission" date="2009-06" db="EMBL/GenBank/DDBJ databases">
        <title>Complete sequence of Thermotogales bacterium TBF 19.5.1.</title>
        <authorList>
            <consortium name="US DOE Joint Genome Institute"/>
            <person name="Lucas S."/>
            <person name="Copeland A."/>
            <person name="Lapidus A."/>
            <person name="Glavina del Rio T."/>
            <person name="Tice H."/>
            <person name="Bruce D."/>
            <person name="Goodwin L."/>
            <person name="Pitluck S."/>
            <person name="Chertkov O."/>
            <person name="Brettin T."/>
            <person name="Detter J.C."/>
            <person name="Han C."/>
            <person name="Schmutz J."/>
            <person name="Larimer F."/>
            <person name="Land M."/>
            <person name="Hauser L."/>
            <person name="Kyrpides N."/>
            <person name="Ovchinnikova G."/>
            <person name="Noll K."/>
        </authorList>
    </citation>
    <scope>NUCLEOTIDE SEQUENCE [LARGE SCALE GENOMIC DNA]</scope>
    <source>
        <strain evidence="8">ATCC BAA-1733 / DSM 21960 / TBF 19.5.1</strain>
    </source>
</reference>
<proteinExistence type="inferred from homology"/>
<comment type="catalytic activity">
    <reaction evidence="3 4">
        <text>(R)-4'-phosphopantothenate + L-cysteine + CTP = N-[(R)-4-phosphopantothenoyl]-L-cysteine + CMP + diphosphate + H(+)</text>
        <dbReference type="Rhea" id="RHEA:19397"/>
        <dbReference type="ChEBI" id="CHEBI:10986"/>
        <dbReference type="ChEBI" id="CHEBI:15378"/>
        <dbReference type="ChEBI" id="CHEBI:33019"/>
        <dbReference type="ChEBI" id="CHEBI:35235"/>
        <dbReference type="ChEBI" id="CHEBI:37563"/>
        <dbReference type="ChEBI" id="CHEBI:59458"/>
        <dbReference type="ChEBI" id="CHEBI:60377"/>
        <dbReference type="EC" id="6.3.2.5"/>
    </reaction>
</comment>
<comment type="cofactor">
    <cofactor evidence="3">
        <name>FMN</name>
        <dbReference type="ChEBI" id="CHEBI:58210"/>
    </cofactor>
    <text evidence="3">Binds 1 FMN per subunit.</text>
</comment>
<dbReference type="PANTHER" id="PTHR14359:SF6">
    <property type="entry name" value="PHOSPHOPANTOTHENOYLCYSTEINE DECARBOXYLASE"/>
    <property type="match status" value="1"/>
</dbReference>
<evidence type="ECO:0000259" key="5">
    <source>
        <dbReference type="Pfam" id="PF02441"/>
    </source>
</evidence>
<dbReference type="InterPro" id="IPR005252">
    <property type="entry name" value="CoaBC"/>
</dbReference>
<dbReference type="SUPFAM" id="SSF52507">
    <property type="entry name" value="Homo-oligomeric flavin-containing Cys decarboxylases, HFCD"/>
    <property type="match status" value="1"/>
</dbReference>
<keyword evidence="8" id="KW-1185">Reference proteome</keyword>
<dbReference type="KEGG" id="kol:Kole_1846"/>
<dbReference type="InterPro" id="IPR007085">
    <property type="entry name" value="DNA/pantothenate-metab_flavo_C"/>
</dbReference>
<feature type="active site" description="Proton donor" evidence="3">
    <location>
        <position position="162"/>
    </location>
</feature>
<feature type="binding site" evidence="3">
    <location>
        <position position="343"/>
    </location>
    <ligand>
        <name>CTP</name>
        <dbReference type="ChEBI" id="CHEBI:37563"/>
    </ligand>
</feature>
<keyword evidence="3" id="KW-0511">Multifunctional enzyme</keyword>
<dbReference type="GO" id="GO:0004633">
    <property type="term" value="F:phosphopantothenoylcysteine decarboxylase activity"/>
    <property type="evidence" value="ECO:0007669"/>
    <property type="project" value="UniProtKB-UniRule"/>
</dbReference>
<protein>
    <recommendedName>
        <fullName evidence="3">Coenzyme A biosynthesis bifunctional protein CoaBC</fullName>
    </recommendedName>
    <alternativeName>
        <fullName evidence="3">DNA/pantothenate metabolism flavoprotein</fullName>
    </alternativeName>
    <alternativeName>
        <fullName evidence="3">Phosphopantothenoylcysteine synthetase/decarboxylase</fullName>
        <shortName evidence="3">PPCS-PPCDC</shortName>
    </alternativeName>
    <domain>
        <recommendedName>
            <fullName evidence="3">Phosphopantothenoylcysteine decarboxylase</fullName>
            <shortName evidence="3">PPC decarboxylase</shortName>
            <shortName evidence="3">PPC-DC</shortName>
            <ecNumber evidence="3">4.1.1.36</ecNumber>
        </recommendedName>
        <alternativeName>
            <fullName evidence="3">CoaC</fullName>
        </alternativeName>
    </domain>
    <domain>
        <recommendedName>
            <fullName evidence="3">Phosphopantothenate--cysteine ligase</fullName>
            <ecNumber evidence="3">6.3.2.5</ecNumber>
        </recommendedName>
        <alternativeName>
            <fullName evidence="3">CoaB</fullName>
        </alternativeName>
        <alternativeName>
            <fullName evidence="3">Phosphopantothenoylcysteine synthetase</fullName>
            <shortName evidence="3">PPC synthetase</shortName>
            <shortName evidence="3">PPC-S</shortName>
        </alternativeName>
    </domain>
</protein>
<comment type="function">
    <text evidence="3">Catalyzes two sequential steps in the biosynthesis of coenzyme A. In the first step cysteine is conjugated to 4'-phosphopantothenate to form 4-phosphopantothenoylcysteine. In the second step the latter compound is decarboxylated to form 4'-phosphopantotheine.</text>
</comment>
<dbReference type="GO" id="GO:0071513">
    <property type="term" value="C:phosphopantothenoylcysteine decarboxylase complex"/>
    <property type="evidence" value="ECO:0007669"/>
    <property type="project" value="TreeGrafter"/>
</dbReference>
<keyword evidence="3 4" id="KW-0436">Ligase</keyword>
<accession>C5CGE7</accession>
<keyword evidence="3 4" id="KW-0288">FMN</keyword>
<dbReference type="GO" id="GO:0015941">
    <property type="term" value="P:pantothenate catabolic process"/>
    <property type="evidence" value="ECO:0007669"/>
    <property type="project" value="InterPro"/>
</dbReference>
<comment type="similarity">
    <text evidence="3 4">In the C-terminal section; belongs to the PPC synthetase family.</text>
</comment>
<comment type="similarity">
    <text evidence="3 4">In the N-terminal section; belongs to the HFCD (homo-oligomeric flavin containing Cys decarboxylase) superfamily.</text>
</comment>
<dbReference type="SUPFAM" id="SSF102645">
    <property type="entry name" value="CoaB-like"/>
    <property type="match status" value="1"/>
</dbReference>
<dbReference type="NCBIfam" id="TIGR00521">
    <property type="entry name" value="coaBC_dfp"/>
    <property type="match status" value="1"/>
</dbReference>
<comment type="pathway">
    <text evidence="3 4">Cofactor biosynthesis; coenzyme A biosynthesis; CoA from (R)-pantothenate: step 3/5.</text>
</comment>
<dbReference type="InterPro" id="IPR036551">
    <property type="entry name" value="Flavin_trans-like"/>
</dbReference>
<dbReference type="Gene3D" id="3.40.50.10300">
    <property type="entry name" value="CoaB-like"/>
    <property type="match status" value="1"/>
</dbReference>
<dbReference type="Proteomes" id="UP000002382">
    <property type="component" value="Chromosome"/>
</dbReference>
<dbReference type="Gene3D" id="3.40.50.1950">
    <property type="entry name" value="Flavin prenyltransferase-like"/>
    <property type="match status" value="1"/>
</dbReference>
<dbReference type="HAMAP" id="MF_02225">
    <property type="entry name" value="CoaBC"/>
    <property type="match status" value="1"/>
</dbReference>
<dbReference type="GO" id="GO:0015937">
    <property type="term" value="P:coenzyme A biosynthetic process"/>
    <property type="evidence" value="ECO:0007669"/>
    <property type="project" value="UniProtKB-UniRule"/>
</dbReference>